<dbReference type="Pfam" id="PF01796">
    <property type="entry name" value="OB_ChsH2_C"/>
    <property type="match status" value="1"/>
</dbReference>
<protein>
    <submittedName>
        <fullName evidence="2">Nucleic acid-binding protein</fullName>
    </submittedName>
</protein>
<name>A0A1Q2L4B0_9BACL</name>
<evidence type="ECO:0000259" key="1">
    <source>
        <dbReference type="Pfam" id="PF01796"/>
    </source>
</evidence>
<dbReference type="EMBL" id="CP019640">
    <property type="protein sequence ID" value="AQQ54692.1"/>
    <property type="molecule type" value="Genomic_DNA"/>
</dbReference>
<dbReference type="KEGG" id="pmar:B0X71_17345"/>
<accession>A0A1Q2L4B0</accession>
<dbReference type="PANTHER" id="PTHR34075">
    <property type="entry name" value="BLR3430 PROTEIN"/>
    <property type="match status" value="1"/>
</dbReference>
<sequence>MKIYKCCGSESITKKYFCAECGSSEFEEKEISDRGTVYSYTKIHVPPAEFAALAPYNVVLVDLDESTAKITTRIKEDVAIGDAVTLKQIDQGAYVYEKIPQ</sequence>
<feature type="domain" description="ChsH2 C-terminal OB-fold" evidence="1">
    <location>
        <begin position="29"/>
        <end position="85"/>
    </location>
</feature>
<dbReference type="OrthoDB" id="5514845at2"/>
<dbReference type="Proteomes" id="UP000188184">
    <property type="component" value="Chromosome"/>
</dbReference>
<dbReference type="PANTHER" id="PTHR34075:SF5">
    <property type="entry name" value="BLR3430 PROTEIN"/>
    <property type="match status" value="1"/>
</dbReference>
<dbReference type="InterPro" id="IPR002878">
    <property type="entry name" value="ChsH2_C"/>
</dbReference>
<evidence type="ECO:0000313" key="3">
    <source>
        <dbReference type="Proteomes" id="UP000188184"/>
    </source>
</evidence>
<dbReference type="SUPFAM" id="SSF50249">
    <property type="entry name" value="Nucleic acid-binding proteins"/>
    <property type="match status" value="1"/>
</dbReference>
<reference evidence="2 3" key="1">
    <citation type="submission" date="2017-02" db="EMBL/GenBank/DDBJ databases">
        <title>The complete genomic sequence of a novel cold adapted crude oil-degrading bacterium Planococcus qaidamina Y42.</title>
        <authorList>
            <person name="Yang R."/>
        </authorList>
    </citation>
    <scope>NUCLEOTIDE SEQUENCE [LARGE SCALE GENOMIC DNA]</scope>
    <source>
        <strain evidence="2 3">Y42</strain>
    </source>
</reference>
<dbReference type="AlphaFoldDB" id="A0A1Q2L4B0"/>
<dbReference type="InterPro" id="IPR012340">
    <property type="entry name" value="NA-bd_OB-fold"/>
</dbReference>
<gene>
    <name evidence="2" type="ORF">B0X71_17345</name>
</gene>
<keyword evidence="3" id="KW-1185">Reference proteome</keyword>
<dbReference type="RefSeq" id="WP_077590592.1">
    <property type="nucleotide sequence ID" value="NZ_CP019640.1"/>
</dbReference>
<dbReference type="InterPro" id="IPR052513">
    <property type="entry name" value="Thioester_dehydratase-like"/>
</dbReference>
<proteinExistence type="predicted"/>
<evidence type="ECO:0000313" key="2">
    <source>
        <dbReference type="EMBL" id="AQQ54692.1"/>
    </source>
</evidence>
<organism evidence="2 3">
    <name type="scientific">Planococcus lenghuensis</name>
    <dbReference type="NCBI Taxonomy" id="2213202"/>
    <lineage>
        <taxon>Bacteria</taxon>
        <taxon>Bacillati</taxon>
        <taxon>Bacillota</taxon>
        <taxon>Bacilli</taxon>
        <taxon>Bacillales</taxon>
        <taxon>Caryophanaceae</taxon>
        <taxon>Planococcus</taxon>
    </lineage>
</organism>